<protein>
    <submittedName>
        <fullName evidence="3">Twitching motility protein PilT</fullName>
    </submittedName>
</protein>
<accession>A0A1M6HT17</accession>
<evidence type="ECO:0000313" key="4">
    <source>
        <dbReference type="Proteomes" id="UP000324781"/>
    </source>
</evidence>
<proteinExistence type="inferred from homology"/>
<evidence type="ECO:0000259" key="2">
    <source>
        <dbReference type="PROSITE" id="PS00662"/>
    </source>
</evidence>
<keyword evidence="4" id="KW-1185">Reference proteome</keyword>
<organism evidence="3 4">
    <name type="scientific">Thermoclostridium caenicola</name>
    <dbReference type="NCBI Taxonomy" id="659425"/>
    <lineage>
        <taxon>Bacteria</taxon>
        <taxon>Bacillati</taxon>
        <taxon>Bacillota</taxon>
        <taxon>Clostridia</taxon>
        <taxon>Eubacteriales</taxon>
        <taxon>Oscillospiraceae</taxon>
        <taxon>Thermoclostridium</taxon>
    </lineage>
</organism>
<dbReference type="SMART" id="SM00382">
    <property type="entry name" value="AAA"/>
    <property type="match status" value="1"/>
</dbReference>
<dbReference type="InterPro" id="IPR050921">
    <property type="entry name" value="T4SS_GSP_E_ATPase"/>
</dbReference>
<dbReference type="AlphaFoldDB" id="A0A1M6HT17"/>
<dbReference type="Pfam" id="PF00437">
    <property type="entry name" value="T2SSE"/>
    <property type="match status" value="1"/>
</dbReference>
<comment type="similarity">
    <text evidence="1">Belongs to the GSP E family.</text>
</comment>
<dbReference type="Gene3D" id="3.30.450.90">
    <property type="match status" value="1"/>
</dbReference>
<dbReference type="OrthoDB" id="9808272at2"/>
<dbReference type="InterPro" id="IPR003593">
    <property type="entry name" value="AAA+_ATPase"/>
</dbReference>
<dbReference type="InterPro" id="IPR006321">
    <property type="entry name" value="PilT/PilU"/>
</dbReference>
<dbReference type="InterPro" id="IPR027417">
    <property type="entry name" value="P-loop_NTPase"/>
</dbReference>
<dbReference type="PANTHER" id="PTHR30486">
    <property type="entry name" value="TWITCHING MOTILITY PROTEIN PILT"/>
    <property type="match status" value="1"/>
</dbReference>
<dbReference type="CDD" id="cd01131">
    <property type="entry name" value="PilT"/>
    <property type="match status" value="1"/>
</dbReference>
<dbReference type="Proteomes" id="UP000324781">
    <property type="component" value="Unassembled WGS sequence"/>
</dbReference>
<feature type="domain" description="Bacterial type II secretion system protein E" evidence="2">
    <location>
        <begin position="204"/>
        <end position="218"/>
    </location>
</feature>
<dbReference type="Gene3D" id="3.40.50.300">
    <property type="entry name" value="P-loop containing nucleotide triphosphate hydrolases"/>
    <property type="match status" value="1"/>
</dbReference>
<reference evidence="3 4" key="1">
    <citation type="submission" date="2016-11" db="EMBL/GenBank/DDBJ databases">
        <authorList>
            <person name="Varghese N."/>
            <person name="Submissions S."/>
        </authorList>
    </citation>
    <scope>NUCLEOTIDE SEQUENCE [LARGE SCALE GENOMIC DNA]</scope>
    <source>
        <strain evidence="3 4">DSM 19027</strain>
    </source>
</reference>
<dbReference type="GO" id="GO:0016887">
    <property type="term" value="F:ATP hydrolysis activity"/>
    <property type="evidence" value="ECO:0007669"/>
    <property type="project" value="InterPro"/>
</dbReference>
<dbReference type="GO" id="GO:0005524">
    <property type="term" value="F:ATP binding"/>
    <property type="evidence" value="ECO:0007669"/>
    <property type="project" value="InterPro"/>
</dbReference>
<sequence length="362" mass="40209">MSTNDFNLENTPVQKLLKIAMDHQASDLQITVGVPPVMKVKGDLQYVGSQRLGVRDAERLVRELFANEAAYREFLASGDKDFSVSIPGLGRFRVNTFMQRGSVAASIRIVFTELPDPNELLIPQAVLDLHKYHKGLILVTGPTGSGKSTTLSCIIDLINSTRKCHILTLEEPIEFLHRHKKSIVNQREIGQDAQSYARALRAALRESPDVILVGEMRDLETISIAMTAAETGHLVLSTLHTLGAAKTIDRIIDVFPPNQQHQIRIQLSTVLQAVVSQQLLPSPVKGRVAAFEVMLANNAIRNLIRESKTYQIDSVIHMSRNEGMRSMDYSIAELCKQGLVTKEDALLYCLNQDVTAKYIQDG</sequence>
<gene>
    <name evidence="3" type="ORF">SAMN05444373_103510</name>
</gene>
<dbReference type="RefSeq" id="WP_149679058.1">
    <property type="nucleotide sequence ID" value="NZ_DAONMB010000005.1"/>
</dbReference>
<name>A0A1M6HT17_9FIRM</name>
<dbReference type="SUPFAM" id="SSF52540">
    <property type="entry name" value="P-loop containing nucleoside triphosphate hydrolases"/>
    <property type="match status" value="1"/>
</dbReference>
<dbReference type="InterPro" id="IPR001482">
    <property type="entry name" value="T2SS/T4SS_dom"/>
</dbReference>
<evidence type="ECO:0000313" key="3">
    <source>
        <dbReference type="EMBL" id="SHJ25356.1"/>
    </source>
</evidence>
<dbReference type="NCBIfam" id="TIGR01420">
    <property type="entry name" value="pilT_fam"/>
    <property type="match status" value="1"/>
</dbReference>
<dbReference type="EMBL" id="FQZP01000035">
    <property type="protein sequence ID" value="SHJ25356.1"/>
    <property type="molecule type" value="Genomic_DNA"/>
</dbReference>
<evidence type="ECO:0000256" key="1">
    <source>
        <dbReference type="ARBA" id="ARBA00006611"/>
    </source>
</evidence>
<dbReference type="PROSITE" id="PS00662">
    <property type="entry name" value="T2SP_E"/>
    <property type="match status" value="1"/>
</dbReference>